<dbReference type="NCBIfam" id="TIGR00231">
    <property type="entry name" value="small_GTP"/>
    <property type="match status" value="1"/>
</dbReference>
<keyword evidence="2" id="KW-0819">tRNA processing</keyword>
<dbReference type="InterPro" id="IPR027266">
    <property type="entry name" value="TrmE/GcvT-like"/>
</dbReference>
<dbReference type="Pfam" id="PF12631">
    <property type="entry name" value="MnmE_helical"/>
    <property type="match status" value="1"/>
</dbReference>
<evidence type="ECO:0000256" key="1">
    <source>
        <dbReference type="ARBA" id="ARBA00011043"/>
    </source>
</evidence>
<dbReference type="PANTHER" id="PTHR42714:SF2">
    <property type="entry name" value="TRNA MODIFICATION GTPASE GTPBP3, MITOCHONDRIAL"/>
    <property type="match status" value="1"/>
</dbReference>
<dbReference type="InterPro" id="IPR031168">
    <property type="entry name" value="G_TrmE"/>
</dbReference>
<evidence type="ECO:0000256" key="3">
    <source>
        <dbReference type="ARBA" id="ARBA00022741"/>
    </source>
</evidence>
<name>A0A381TRA2_9ZZZZ</name>
<gene>
    <name evidence="6" type="ORF">METZ01_LOCUS71203</name>
</gene>
<dbReference type="PROSITE" id="PS51709">
    <property type="entry name" value="G_TRME"/>
    <property type="match status" value="1"/>
</dbReference>
<dbReference type="NCBIfam" id="NF003661">
    <property type="entry name" value="PRK05291.1-3"/>
    <property type="match status" value="1"/>
</dbReference>
<accession>A0A381TRA2</accession>
<dbReference type="GO" id="GO:0005829">
    <property type="term" value="C:cytosol"/>
    <property type="evidence" value="ECO:0007669"/>
    <property type="project" value="TreeGrafter"/>
</dbReference>
<keyword evidence="3" id="KW-0547">Nucleotide-binding</keyword>
<dbReference type="NCBIfam" id="TIGR00450">
    <property type="entry name" value="mnmE_trmE_thdF"/>
    <property type="match status" value="1"/>
</dbReference>
<dbReference type="CDD" id="cd14858">
    <property type="entry name" value="TrmE_N"/>
    <property type="match status" value="1"/>
</dbReference>
<dbReference type="InterPro" id="IPR025867">
    <property type="entry name" value="MnmE_helical"/>
</dbReference>
<feature type="domain" description="TrmE-type G" evidence="5">
    <location>
        <begin position="221"/>
        <end position="371"/>
    </location>
</feature>
<dbReference type="GO" id="GO:0002098">
    <property type="term" value="P:tRNA wobble uridine modification"/>
    <property type="evidence" value="ECO:0007669"/>
    <property type="project" value="TreeGrafter"/>
</dbReference>
<dbReference type="InterPro" id="IPR018948">
    <property type="entry name" value="GTP-bd_TrmE_N"/>
</dbReference>
<protein>
    <recommendedName>
        <fullName evidence="5">TrmE-type G domain-containing protein</fullName>
    </recommendedName>
</protein>
<evidence type="ECO:0000256" key="2">
    <source>
        <dbReference type="ARBA" id="ARBA00022694"/>
    </source>
</evidence>
<dbReference type="Gene3D" id="3.30.1360.120">
    <property type="entry name" value="Probable tRNA modification gtpase trme, domain 1"/>
    <property type="match status" value="1"/>
</dbReference>
<dbReference type="EMBL" id="UINC01004999">
    <property type="protein sequence ID" value="SVA18349.1"/>
    <property type="molecule type" value="Genomic_DNA"/>
</dbReference>
<dbReference type="Gene3D" id="1.20.120.430">
    <property type="entry name" value="tRNA modification GTPase MnmE domain 2"/>
    <property type="match status" value="1"/>
</dbReference>
<comment type="similarity">
    <text evidence="1">Belongs to the TRAFAC class TrmE-Era-EngA-EngB-Septin-like GTPase superfamily. TrmE GTPase family.</text>
</comment>
<evidence type="ECO:0000256" key="4">
    <source>
        <dbReference type="ARBA" id="ARBA00023134"/>
    </source>
</evidence>
<dbReference type="InterPro" id="IPR006073">
    <property type="entry name" value="GTP-bd"/>
</dbReference>
<sequence>MSSKLNKLNDTIAALATAPGRAGLAVVRISGPLTKQIAKKTLGYTPKHMAAKYSPFKTPEGEIVDSGIALFFNSPRSYTGEDVLELTCHGGQAIVDHLLEVLFQYGARIAEQGEFTKRAFLNDKLDLIQAEAVVDLIESTSRATVKAAQRSLDGVFSQELCLLSNQLTELRAEVEASLDFPEEDLTETKHKKSLEKKLETIQLRFKQLLASTEKACRVREGITVVLTGRPNVGKSSLLNTLCGHERAIVNRAPGTTRDTLDETILLDGFLVRLIDTAGIRSANNPIEKEGVARAKKAAASADCVLRIVDASSQPPEQIKPNENTIIVKNKIDLTQDKPGKNRDNEGVVFCLSAISKEGVDELVDHLKKFFGSDLSQEETYTARRRHLSNINQAHDFFASAAEQINNNQTTDLVAEELLLAQNSISEITGEFTNEDLLEKIFSRFCIGK</sequence>
<dbReference type="GO" id="GO:0003924">
    <property type="term" value="F:GTPase activity"/>
    <property type="evidence" value="ECO:0007669"/>
    <property type="project" value="InterPro"/>
</dbReference>
<dbReference type="GO" id="GO:0005525">
    <property type="term" value="F:GTP binding"/>
    <property type="evidence" value="ECO:0007669"/>
    <property type="project" value="UniProtKB-KW"/>
</dbReference>
<dbReference type="InterPro" id="IPR027417">
    <property type="entry name" value="P-loop_NTPase"/>
</dbReference>
<dbReference type="HAMAP" id="MF_00379">
    <property type="entry name" value="GTPase_MnmE"/>
    <property type="match status" value="1"/>
</dbReference>
<organism evidence="6">
    <name type="scientific">marine metagenome</name>
    <dbReference type="NCBI Taxonomy" id="408172"/>
    <lineage>
        <taxon>unclassified sequences</taxon>
        <taxon>metagenomes</taxon>
        <taxon>ecological metagenomes</taxon>
    </lineage>
</organism>
<dbReference type="PANTHER" id="PTHR42714">
    <property type="entry name" value="TRNA MODIFICATION GTPASE GTPBP3"/>
    <property type="match status" value="1"/>
</dbReference>
<dbReference type="InterPro" id="IPR005225">
    <property type="entry name" value="Small_GTP-bd"/>
</dbReference>
<dbReference type="AlphaFoldDB" id="A0A381TRA2"/>
<dbReference type="GO" id="GO:0030488">
    <property type="term" value="P:tRNA methylation"/>
    <property type="evidence" value="ECO:0007669"/>
    <property type="project" value="TreeGrafter"/>
</dbReference>
<dbReference type="Gene3D" id="3.40.50.300">
    <property type="entry name" value="P-loop containing nucleotide triphosphate hydrolases"/>
    <property type="match status" value="1"/>
</dbReference>
<dbReference type="CDD" id="cd04164">
    <property type="entry name" value="trmE"/>
    <property type="match status" value="1"/>
</dbReference>
<dbReference type="SUPFAM" id="SSF52540">
    <property type="entry name" value="P-loop containing nucleoside triphosphate hydrolases"/>
    <property type="match status" value="1"/>
</dbReference>
<dbReference type="Pfam" id="PF10396">
    <property type="entry name" value="TrmE_N"/>
    <property type="match status" value="1"/>
</dbReference>
<dbReference type="InterPro" id="IPR004520">
    <property type="entry name" value="GTPase_MnmE"/>
</dbReference>
<reference evidence="6" key="1">
    <citation type="submission" date="2018-05" db="EMBL/GenBank/DDBJ databases">
        <authorList>
            <person name="Lanie J.A."/>
            <person name="Ng W.-L."/>
            <person name="Kazmierczak K.M."/>
            <person name="Andrzejewski T.M."/>
            <person name="Davidsen T.M."/>
            <person name="Wayne K.J."/>
            <person name="Tettelin H."/>
            <person name="Glass J.I."/>
            <person name="Rusch D."/>
            <person name="Podicherti R."/>
            <person name="Tsui H.-C.T."/>
            <person name="Winkler M.E."/>
        </authorList>
    </citation>
    <scope>NUCLEOTIDE SEQUENCE</scope>
</reference>
<dbReference type="Pfam" id="PF01926">
    <property type="entry name" value="MMR_HSR1"/>
    <property type="match status" value="1"/>
</dbReference>
<dbReference type="InterPro" id="IPR027368">
    <property type="entry name" value="MnmE_dom2"/>
</dbReference>
<proteinExistence type="inferred from homology"/>
<keyword evidence="4" id="KW-0342">GTP-binding</keyword>
<evidence type="ECO:0000313" key="6">
    <source>
        <dbReference type="EMBL" id="SVA18349.1"/>
    </source>
</evidence>
<evidence type="ECO:0000259" key="5">
    <source>
        <dbReference type="PROSITE" id="PS51709"/>
    </source>
</evidence>